<accession>A0A2X4TRT3</accession>
<sequence length="163" mass="18289">MQHEWQAGTPAQTEVAQVYEEFVHLVRFLTAGERAHGNALSLAQHSLLGFIARHPGCRATEVSVNFGVNRSTVSRQVRNAVDAGWVEAEAGPVRTGNPLRLTERGRAILDDTVVRRHSEIRAGLAEWEQEDLDRFVHLLRRFRSRVEWGTARTPDQNDGDISA</sequence>
<dbReference type="Proteomes" id="UP000249091">
    <property type="component" value="Chromosome 1"/>
</dbReference>
<dbReference type="EMBL" id="LS483468">
    <property type="protein sequence ID" value="SQI29761.1"/>
    <property type="molecule type" value="Genomic_DNA"/>
</dbReference>
<name>A0A2X4TRT3_9NOCA</name>
<dbReference type="STRING" id="1219011.GCA_001895045_02159"/>
<dbReference type="KEGG" id="rcr:NCTC10994_01237"/>
<dbReference type="AlphaFoldDB" id="A0A2X4TRT3"/>
<dbReference type="InterPro" id="IPR036390">
    <property type="entry name" value="WH_DNA-bd_sf"/>
</dbReference>
<organism evidence="2 3">
    <name type="scientific">Rhodococcus coprophilus</name>
    <dbReference type="NCBI Taxonomy" id="38310"/>
    <lineage>
        <taxon>Bacteria</taxon>
        <taxon>Bacillati</taxon>
        <taxon>Actinomycetota</taxon>
        <taxon>Actinomycetes</taxon>
        <taxon>Mycobacteriales</taxon>
        <taxon>Nocardiaceae</taxon>
        <taxon>Rhodococcus</taxon>
    </lineage>
</organism>
<dbReference type="GO" id="GO:0003700">
    <property type="term" value="F:DNA-binding transcription factor activity"/>
    <property type="evidence" value="ECO:0007669"/>
    <property type="project" value="InterPro"/>
</dbReference>
<dbReference type="InterPro" id="IPR036388">
    <property type="entry name" value="WH-like_DNA-bd_sf"/>
</dbReference>
<evidence type="ECO:0000313" key="2">
    <source>
        <dbReference type="EMBL" id="SQI29761.1"/>
    </source>
</evidence>
<protein>
    <submittedName>
        <fullName evidence="2">MarR family transcriptional regulator</fullName>
    </submittedName>
</protein>
<proteinExistence type="predicted"/>
<dbReference type="Gene3D" id="1.10.10.10">
    <property type="entry name" value="Winged helix-like DNA-binding domain superfamily/Winged helix DNA-binding domain"/>
    <property type="match status" value="1"/>
</dbReference>
<keyword evidence="3" id="KW-1185">Reference proteome</keyword>
<dbReference type="Pfam" id="PF12802">
    <property type="entry name" value="MarR_2"/>
    <property type="match status" value="1"/>
</dbReference>
<reference evidence="2 3" key="1">
    <citation type="submission" date="2018-06" db="EMBL/GenBank/DDBJ databases">
        <authorList>
            <consortium name="Pathogen Informatics"/>
            <person name="Doyle S."/>
        </authorList>
    </citation>
    <scope>NUCLEOTIDE SEQUENCE [LARGE SCALE GENOMIC DNA]</scope>
    <source>
        <strain evidence="2 3">NCTC10994</strain>
    </source>
</reference>
<dbReference type="InterPro" id="IPR000835">
    <property type="entry name" value="HTH_MarR-typ"/>
</dbReference>
<dbReference type="SMART" id="SM00347">
    <property type="entry name" value="HTH_MARR"/>
    <property type="match status" value="1"/>
</dbReference>
<gene>
    <name evidence="2" type="primary">tcaR</name>
    <name evidence="2" type="ORF">NCTC10994_01237</name>
</gene>
<evidence type="ECO:0000259" key="1">
    <source>
        <dbReference type="SMART" id="SM00347"/>
    </source>
</evidence>
<evidence type="ECO:0000313" key="3">
    <source>
        <dbReference type="Proteomes" id="UP000249091"/>
    </source>
</evidence>
<dbReference type="RefSeq" id="WP_072700193.1">
    <property type="nucleotide sequence ID" value="NZ_JAFBBL010000001.1"/>
</dbReference>
<feature type="domain" description="HTH marR-type" evidence="1">
    <location>
        <begin position="33"/>
        <end position="132"/>
    </location>
</feature>
<dbReference type="SUPFAM" id="SSF46785">
    <property type="entry name" value="Winged helix' DNA-binding domain"/>
    <property type="match status" value="1"/>
</dbReference>